<dbReference type="KEGG" id="mod:AS202_15695"/>
<dbReference type="RefSeq" id="WP_006260082.1">
    <property type="nucleotide sequence ID" value="NZ_CP013690.1"/>
</dbReference>
<gene>
    <name evidence="1" type="ORF">AS202_12055</name>
    <name evidence="2" type="ORF">AS202_15695</name>
</gene>
<dbReference type="KEGG" id="mod:AS202_12055"/>
<sequence length="86" mass="10063">MLIIGNYIDNVRCESFKDFKTNRIRIRPLAGQNIPTDLVIESSKVFRDTNRYPLGSVFIAKRVKVCQKEIGRIYLRADKQELDFVQ</sequence>
<evidence type="ECO:0000313" key="2">
    <source>
        <dbReference type="EMBL" id="ALU27497.1"/>
    </source>
</evidence>
<accession>A0AAI8C647</accession>
<name>A0AAI8C647_9FLAO</name>
<dbReference type="EMBL" id="CP013690">
    <property type="protein sequence ID" value="ALU26834.1"/>
    <property type="molecule type" value="Genomic_DNA"/>
</dbReference>
<dbReference type="EMBL" id="CP013690">
    <property type="protein sequence ID" value="ALU27497.1"/>
    <property type="molecule type" value="Genomic_DNA"/>
</dbReference>
<reference evidence="1 3" key="1">
    <citation type="journal article" date="2016" name="J. Zhejiang Univ. Sci. B">
        <title>Antibiotic resistance mechanisms of Myroides sp.</title>
        <authorList>
            <person name="Hu S."/>
            <person name="Yuan S."/>
            <person name="Qu H."/>
            <person name="Jiang T."/>
            <person name="Zhou Y."/>
            <person name="Wang M."/>
            <person name="Ming D."/>
        </authorList>
    </citation>
    <scope>NUCLEOTIDE SEQUENCE [LARGE SCALE GENOMIC DNA]</scope>
    <source>
        <strain evidence="1 3">PR63039</strain>
    </source>
</reference>
<evidence type="ECO:0000313" key="3">
    <source>
        <dbReference type="Proteomes" id="UP000069030"/>
    </source>
</evidence>
<protein>
    <submittedName>
        <fullName evidence="1">Uncharacterized protein</fullName>
    </submittedName>
</protein>
<organism evidence="1 3">
    <name type="scientific">Myroides odoratimimus</name>
    <dbReference type="NCBI Taxonomy" id="76832"/>
    <lineage>
        <taxon>Bacteria</taxon>
        <taxon>Pseudomonadati</taxon>
        <taxon>Bacteroidota</taxon>
        <taxon>Flavobacteriia</taxon>
        <taxon>Flavobacteriales</taxon>
        <taxon>Flavobacteriaceae</taxon>
        <taxon>Myroides</taxon>
    </lineage>
</organism>
<dbReference type="AlphaFoldDB" id="A0AAI8C647"/>
<evidence type="ECO:0000313" key="1">
    <source>
        <dbReference type="EMBL" id="ALU26834.1"/>
    </source>
</evidence>
<proteinExistence type="predicted"/>
<dbReference type="Proteomes" id="UP000069030">
    <property type="component" value="Chromosome"/>
</dbReference>